<organism evidence="9 10">
    <name type="scientific">Rubus argutus</name>
    <name type="common">Southern blackberry</name>
    <dbReference type="NCBI Taxonomy" id="59490"/>
    <lineage>
        <taxon>Eukaryota</taxon>
        <taxon>Viridiplantae</taxon>
        <taxon>Streptophyta</taxon>
        <taxon>Embryophyta</taxon>
        <taxon>Tracheophyta</taxon>
        <taxon>Spermatophyta</taxon>
        <taxon>Magnoliopsida</taxon>
        <taxon>eudicotyledons</taxon>
        <taxon>Gunneridae</taxon>
        <taxon>Pentapetalae</taxon>
        <taxon>rosids</taxon>
        <taxon>fabids</taxon>
        <taxon>Rosales</taxon>
        <taxon>Rosaceae</taxon>
        <taxon>Rosoideae</taxon>
        <taxon>Rosoideae incertae sedis</taxon>
        <taxon>Rubus</taxon>
    </lineage>
</organism>
<keyword evidence="6" id="KW-0539">Nucleus</keyword>
<keyword evidence="2" id="KW-0677">Repeat</keyword>
<feature type="domain" description="HTH myb-type" evidence="8">
    <location>
        <begin position="60"/>
        <end position="115"/>
    </location>
</feature>
<dbReference type="SUPFAM" id="SSF46689">
    <property type="entry name" value="Homeodomain-like"/>
    <property type="match status" value="1"/>
</dbReference>
<dbReference type="Gene3D" id="1.10.10.60">
    <property type="entry name" value="Homeodomain-like"/>
    <property type="match status" value="2"/>
</dbReference>
<feature type="domain" description="Myb-like" evidence="7">
    <location>
        <begin position="68"/>
        <end position="111"/>
    </location>
</feature>
<keyword evidence="5" id="KW-0804">Transcription</keyword>
<dbReference type="Pfam" id="PF00249">
    <property type="entry name" value="Myb_DNA-binding"/>
    <property type="match status" value="2"/>
</dbReference>
<evidence type="ECO:0000259" key="7">
    <source>
        <dbReference type="PROSITE" id="PS50090"/>
    </source>
</evidence>
<dbReference type="GO" id="GO:0005634">
    <property type="term" value="C:nucleus"/>
    <property type="evidence" value="ECO:0007669"/>
    <property type="project" value="UniProtKB-SubCell"/>
</dbReference>
<gene>
    <name evidence="9" type="ORF">M0R45_018132</name>
</gene>
<dbReference type="InterPro" id="IPR053106">
    <property type="entry name" value="Plant_Male-Germline_Reg_TFs"/>
</dbReference>
<dbReference type="PANTHER" id="PTHR47996">
    <property type="entry name" value="TRANSCRIPTION FACTOR DUO1"/>
    <property type="match status" value="1"/>
</dbReference>
<dbReference type="Proteomes" id="UP001457282">
    <property type="component" value="Unassembled WGS sequence"/>
</dbReference>
<evidence type="ECO:0000256" key="5">
    <source>
        <dbReference type="ARBA" id="ARBA00023163"/>
    </source>
</evidence>
<evidence type="ECO:0000256" key="4">
    <source>
        <dbReference type="ARBA" id="ARBA00023125"/>
    </source>
</evidence>
<dbReference type="CDD" id="cd00167">
    <property type="entry name" value="SANT"/>
    <property type="match status" value="2"/>
</dbReference>
<dbReference type="PANTHER" id="PTHR47996:SF3">
    <property type="entry name" value="TRANSCRIPTION FACTOR DUO1"/>
    <property type="match status" value="1"/>
</dbReference>
<dbReference type="GO" id="GO:0003677">
    <property type="term" value="F:DNA binding"/>
    <property type="evidence" value="ECO:0007669"/>
    <property type="project" value="UniProtKB-KW"/>
</dbReference>
<dbReference type="PROSITE" id="PS51294">
    <property type="entry name" value="HTH_MYB"/>
    <property type="match status" value="2"/>
</dbReference>
<keyword evidence="3" id="KW-0805">Transcription regulation</keyword>
<accession>A0AAW1X470</accession>
<evidence type="ECO:0000313" key="10">
    <source>
        <dbReference type="Proteomes" id="UP001457282"/>
    </source>
</evidence>
<dbReference type="FunFam" id="1.10.10.60:FF:000060">
    <property type="entry name" value="MYB transcription factor"/>
    <property type="match status" value="1"/>
</dbReference>
<dbReference type="InterPro" id="IPR009057">
    <property type="entry name" value="Homeodomain-like_sf"/>
</dbReference>
<dbReference type="InterPro" id="IPR017930">
    <property type="entry name" value="Myb_dom"/>
</dbReference>
<evidence type="ECO:0000256" key="6">
    <source>
        <dbReference type="ARBA" id="ARBA00023242"/>
    </source>
</evidence>
<sequence>MEGKREEGIIRKGPWKAEEDEVLLNHVNKCGPRDWSSIRSKGLLQRTGKSCRLRWVNKLRPNLKNGCKFSLEEERVVIELQAQFGNKWAKIATYLPGRTDNDVKNFWSSRQKRLARILQSADINSDHTLQTITQNKREVPDYHDEVPTLEESEFRQNGKHFYCKEIPKLSCSSEGESSSEAASPCIGSSNAIKMVPLPDLELLGFEANPIHHELALTEKNDVWIESQPLISFLENPQPAQTDLEFSSNTQQLLRDPYFDMFGPLDAEHGNGEPPLLEPVGSCGNVEGEKIDNLIIPNCVFDDFPADMFDHIEPLPNPSDD</sequence>
<evidence type="ECO:0000259" key="8">
    <source>
        <dbReference type="PROSITE" id="PS51294"/>
    </source>
</evidence>
<proteinExistence type="predicted"/>
<dbReference type="AlphaFoldDB" id="A0AAW1X470"/>
<dbReference type="PROSITE" id="PS50090">
    <property type="entry name" value="MYB_LIKE"/>
    <property type="match status" value="2"/>
</dbReference>
<evidence type="ECO:0000256" key="3">
    <source>
        <dbReference type="ARBA" id="ARBA00023015"/>
    </source>
</evidence>
<comment type="subcellular location">
    <subcellularLocation>
        <location evidence="1">Nucleus</location>
    </subcellularLocation>
</comment>
<keyword evidence="10" id="KW-1185">Reference proteome</keyword>
<comment type="caution">
    <text evidence="9">The sequence shown here is derived from an EMBL/GenBank/DDBJ whole genome shotgun (WGS) entry which is preliminary data.</text>
</comment>
<feature type="domain" description="Myb-like" evidence="7">
    <location>
        <begin position="11"/>
        <end position="59"/>
    </location>
</feature>
<protein>
    <submittedName>
        <fullName evidence="9">Uncharacterized protein</fullName>
    </submittedName>
</protein>
<evidence type="ECO:0000256" key="1">
    <source>
        <dbReference type="ARBA" id="ARBA00004123"/>
    </source>
</evidence>
<feature type="domain" description="HTH myb-type" evidence="8">
    <location>
        <begin position="10"/>
        <end position="55"/>
    </location>
</feature>
<evidence type="ECO:0000256" key="2">
    <source>
        <dbReference type="ARBA" id="ARBA00022737"/>
    </source>
</evidence>
<reference evidence="9 10" key="1">
    <citation type="journal article" date="2023" name="G3 (Bethesda)">
        <title>A chromosome-length genome assembly and annotation of blackberry (Rubus argutus, cv. 'Hillquist').</title>
        <authorList>
            <person name="Bruna T."/>
            <person name="Aryal R."/>
            <person name="Dudchenko O."/>
            <person name="Sargent D.J."/>
            <person name="Mead D."/>
            <person name="Buti M."/>
            <person name="Cavallini A."/>
            <person name="Hytonen T."/>
            <person name="Andres J."/>
            <person name="Pham M."/>
            <person name="Weisz D."/>
            <person name="Mascagni F."/>
            <person name="Usai G."/>
            <person name="Natali L."/>
            <person name="Bassil N."/>
            <person name="Fernandez G.E."/>
            <person name="Lomsadze A."/>
            <person name="Armour M."/>
            <person name="Olukolu B."/>
            <person name="Poorten T."/>
            <person name="Britton C."/>
            <person name="Davik J."/>
            <person name="Ashrafi H."/>
            <person name="Aiden E.L."/>
            <person name="Borodovsky M."/>
            <person name="Worthington M."/>
        </authorList>
    </citation>
    <scope>NUCLEOTIDE SEQUENCE [LARGE SCALE GENOMIC DNA]</scope>
    <source>
        <strain evidence="9">PI 553951</strain>
    </source>
</reference>
<dbReference type="EMBL" id="JBEDUW010000004">
    <property type="protein sequence ID" value="KAK9930823.1"/>
    <property type="molecule type" value="Genomic_DNA"/>
</dbReference>
<keyword evidence="4" id="KW-0238">DNA-binding</keyword>
<evidence type="ECO:0000313" key="9">
    <source>
        <dbReference type="EMBL" id="KAK9930823.1"/>
    </source>
</evidence>
<name>A0AAW1X470_RUBAR</name>
<dbReference type="FunFam" id="1.10.10.60:FF:000351">
    <property type="entry name" value="Transcription factor GAMYB"/>
    <property type="match status" value="1"/>
</dbReference>
<dbReference type="SMART" id="SM00717">
    <property type="entry name" value="SANT"/>
    <property type="match status" value="2"/>
</dbReference>
<dbReference type="InterPro" id="IPR001005">
    <property type="entry name" value="SANT/Myb"/>
</dbReference>